<keyword evidence="8" id="KW-0812">Transmembrane</keyword>
<dbReference type="GO" id="GO:0009306">
    <property type="term" value="P:protein secretion"/>
    <property type="evidence" value="ECO:0007669"/>
    <property type="project" value="InterPro"/>
</dbReference>
<name>A0A1C2DXM4_9PSED</name>
<evidence type="ECO:0000256" key="2">
    <source>
        <dbReference type="ARBA" id="ARBA00009509"/>
    </source>
</evidence>
<evidence type="ECO:0000256" key="6">
    <source>
        <dbReference type="ARBA" id="ARBA00023237"/>
    </source>
</evidence>
<evidence type="ECO:0000313" key="11">
    <source>
        <dbReference type="Proteomes" id="UP000095143"/>
    </source>
</evidence>
<feature type="transmembrane region" description="Helical" evidence="8">
    <location>
        <begin position="222"/>
        <end position="241"/>
    </location>
</feature>
<comment type="subcellular location">
    <subcellularLocation>
        <location evidence="1">Cell outer membrane</location>
        <topology evidence="1">Lipid-anchor</topology>
    </subcellularLocation>
</comment>
<feature type="domain" description="Flagellar M-ring N-terminal" evidence="9">
    <location>
        <begin position="21"/>
        <end position="179"/>
    </location>
</feature>
<comment type="caution">
    <text evidence="10">The sequence shown here is derived from an EMBL/GenBank/DDBJ whole genome shotgun (WGS) entry which is preliminary data.</text>
</comment>
<sequence>MKYLTAGLICLMLLLSGCSDDTDLFTGMSEQDSNDVIASLADQHIDARKRSEKTGVVISVPTAEINRAVRILDAAGLPRRSRTSLGEIFKKEGVISTPLEERARYIYALSQELEATLSQIDGVIVARVHVVLPERIAPGEPVQPASAAVFIKHTSALDPDSVRGRIQQMVASSIPGMSGEPLDSKKFAIVFVPAAEFQDTERLVSFGPFLVDSANLDFWNRMLWLAPFAALLLIALIVLALRGDWRDALLQRIGLRRSARTSMPVSA</sequence>
<keyword evidence="5 8" id="KW-0564">Palmitate</keyword>
<accession>A0A1C2DXM4</accession>
<dbReference type="Gene3D" id="3.30.300.30">
    <property type="match status" value="1"/>
</dbReference>
<dbReference type="Proteomes" id="UP000095143">
    <property type="component" value="Unassembled WGS sequence"/>
</dbReference>
<evidence type="ECO:0000256" key="4">
    <source>
        <dbReference type="ARBA" id="ARBA00023136"/>
    </source>
</evidence>
<dbReference type="RefSeq" id="WP_065989213.1">
    <property type="nucleotide sequence ID" value="NZ_MDEN01000063.1"/>
</dbReference>
<keyword evidence="7 8" id="KW-0449">Lipoprotein</keyword>
<dbReference type="PROSITE" id="PS51257">
    <property type="entry name" value="PROKAR_LIPOPROTEIN"/>
    <property type="match status" value="1"/>
</dbReference>
<dbReference type="InterPro" id="IPR043427">
    <property type="entry name" value="YscJ/FliF"/>
</dbReference>
<proteinExistence type="inferred from homology"/>
<keyword evidence="8" id="KW-1133">Transmembrane helix</keyword>
<dbReference type="InterPro" id="IPR006182">
    <property type="entry name" value="FliF_N_dom"/>
</dbReference>
<evidence type="ECO:0000313" key="10">
    <source>
        <dbReference type="EMBL" id="OCX19517.1"/>
    </source>
</evidence>
<feature type="signal peptide" evidence="8">
    <location>
        <begin position="1"/>
        <end position="21"/>
    </location>
</feature>
<gene>
    <name evidence="10" type="ORF">BBI10_14010</name>
</gene>
<keyword evidence="3 8" id="KW-0732">Signal</keyword>
<evidence type="ECO:0000256" key="1">
    <source>
        <dbReference type="ARBA" id="ARBA00004459"/>
    </source>
</evidence>
<evidence type="ECO:0000259" key="9">
    <source>
        <dbReference type="Pfam" id="PF01514"/>
    </source>
</evidence>
<dbReference type="Gene3D" id="3.30.70.1530">
    <property type="entry name" value="Hypothetical protein rpa1041"/>
    <property type="match status" value="1"/>
</dbReference>
<feature type="chain" id="PRO_5011022380" description="Lipoprotein" evidence="8">
    <location>
        <begin position="22"/>
        <end position="267"/>
    </location>
</feature>
<dbReference type="EMBL" id="MDEN01000063">
    <property type="protein sequence ID" value="OCX19517.1"/>
    <property type="molecule type" value="Genomic_DNA"/>
</dbReference>
<dbReference type="AlphaFoldDB" id="A0A1C2DXM4"/>
<dbReference type="PRINTS" id="PR01338">
    <property type="entry name" value="TYPE3OMKPROT"/>
</dbReference>
<reference evidence="10 11" key="1">
    <citation type="submission" date="2016-08" db="EMBL/GenBank/DDBJ databases">
        <title>Whole genome sequence of Pseudomonas graminis strain UASWS1507, a potential biological control agent for agriculture.</title>
        <authorList>
            <person name="Crovadore J."/>
            <person name="Calmin G."/>
            <person name="Chablais R."/>
            <person name="Cochard B."/>
            <person name="Lefort F."/>
        </authorList>
    </citation>
    <scope>NUCLEOTIDE SEQUENCE [LARGE SCALE GENOMIC DNA]</scope>
    <source>
        <strain evidence="10 11">UASWS1507</strain>
    </source>
</reference>
<organism evidence="10 11">
    <name type="scientific">Pseudomonas graminis</name>
    <dbReference type="NCBI Taxonomy" id="158627"/>
    <lineage>
        <taxon>Bacteria</taxon>
        <taxon>Pseudomonadati</taxon>
        <taxon>Pseudomonadota</taxon>
        <taxon>Gammaproteobacteria</taxon>
        <taxon>Pseudomonadales</taxon>
        <taxon>Pseudomonadaceae</taxon>
        <taxon>Pseudomonas</taxon>
    </lineage>
</organism>
<evidence type="ECO:0000256" key="7">
    <source>
        <dbReference type="ARBA" id="ARBA00023288"/>
    </source>
</evidence>
<evidence type="ECO:0000256" key="8">
    <source>
        <dbReference type="RuleBase" id="RU364102"/>
    </source>
</evidence>
<dbReference type="Pfam" id="PF01514">
    <property type="entry name" value="YscJ_FliF"/>
    <property type="match status" value="1"/>
</dbReference>
<comment type="similarity">
    <text evidence="2 8">Belongs to the YscJ lipoprotein family.</text>
</comment>
<dbReference type="STRING" id="158627.BW687_13515"/>
<protein>
    <recommendedName>
        <fullName evidence="8">Lipoprotein</fullName>
    </recommendedName>
</protein>
<evidence type="ECO:0000256" key="3">
    <source>
        <dbReference type="ARBA" id="ARBA00022729"/>
    </source>
</evidence>
<dbReference type="InterPro" id="IPR045851">
    <property type="entry name" value="AMP-bd_C_sf"/>
</dbReference>
<keyword evidence="6 8" id="KW-0998">Cell outer membrane</keyword>
<dbReference type="PANTHER" id="PTHR30046:SF2">
    <property type="entry name" value="YOP PROTEINS TRANSLOCATION LIPOPROTEIN J"/>
    <property type="match status" value="1"/>
</dbReference>
<evidence type="ECO:0000256" key="5">
    <source>
        <dbReference type="ARBA" id="ARBA00023139"/>
    </source>
</evidence>
<dbReference type="GO" id="GO:0009279">
    <property type="term" value="C:cell outer membrane"/>
    <property type="evidence" value="ECO:0007669"/>
    <property type="project" value="UniProtKB-SubCell"/>
</dbReference>
<keyword evidence="4 8" id="KW-0472">Membrane</keyword>
<dbReference type="InterPro" id="IPR003282">
    <property type="entry name" value="T3SS_SctJ"/>
</dbReference>
<dbReference type="NCBIfam" id="TIGR02544">
    <property type="entry name" value="III_secr_YscJ"/>
    <property type="match status" value="1"/>
</dbReference>
<dbReference type="PANTHER" id="PTHR30046">
    <property type="entry name" value="FLAGELLAR M-RING PROTEIN"/>
    <property type="match status" value="1"/>
</dbReference>
<dbReference type="OrthoDB" id="115186at2"/>